<sequence length="145" mass="16321">MSHPCTQPLLNTCIQQLQSGYIDFYGKSESEPITFIDQIARVVLSKIAQTDAPYHDLEHTVLVTLAGLEILRGKQINEGSVSPQDWLNTIVSLLCHDIGYCKRICRADRLEQRRYATGADQQTIYLSPETTDASLTPYHVDRGQL</sequence>
<reference evidence="1 2" key="1">
    <citation type="journal article" date="2013" name="Front. Microbiol.">
        <title>Comparative genomic analyses of the cyanobacterium, Lyngbya aestuarii BL J, a powerful hydrogen producer.</title>
        <authorList>
            <person name="Kothari A."/>
            <person name="Vaughn M."/>
            <person name="Garcia-Pichel F."/>
        </authorList>
    </citation>
    <scope>NUCLEOTIDE SEQUENCE [LARGE SCALE GENOMIC DNA]</scope>
    <source>
        <strain evidence="1 2">BL J</strain>
    </source>
</reference>
<name>U7QBN9_9CYAN</name>
<evidence type="ECO:0000313" key="1">
    <source>
        <dbReference type="EMBL" id="ERT04415.1"/>
    </source>
</evidence>
<feature type="non-terminal residue" evidence="1">
    <location>
        <position position="145"/>
    </location>
</feature>
<organism evidence="1 2">
    <name type="scientific">Lyngbya aestuarii BL J</name>
    <dbReference type="NCBI Taxonomy" id="1348334"/>
    <lineage>
        <taxon>Bacteria</taxon>
        <taxon>Bacillati</taxon>
        <taxon>Cyanobacteriota</taxon>
        <taxon>Cyanophyceae</taxon>
        <taxon>Oscillatoriophycideae</taxon>
        <taxon>Oscillatoriales</taxon>
        <taxon>Microcoleaceae</taxon>
        <taxon>Lyngbya</taxon>
    </lineage>
</organism>
<dbReference type="Proteomes" id="UP000017127">
    <property type="component" value="Unassembled WGS sequence"/>
</dbReference>
<dbReference type="SUPFAM" id="SSF109604">
    <property type="entry name" value="HD-domain/PDEase-like"/>
    <property type="match status" value="1"/>
</dbReference>
<dbReference type="EMBL" id="AUZM01000099">
    <property type="protein sequence ID" value="ERT04415.1"/>
    <property type="molecule type" value="Genomic_DNA"/>
</dbReference>
<dbReference type="AlphaFoldDB" id="U7QBN9"/>
<proteinExistence type="predicted"/>
<evidence type="ECO:0000313" key="2">
    <source>
        <dbReference type="Proteomes" id="UP000017127"/>
    </source>
</evidence>
<gene>
    <name evidence="1" type="ORF">M595_5653</name>
</gene>
<dbReference type="Gene3D" id="1.10.3210.10">
    <property type="entry name" value="Hypothetical protein af1432"/>
    <property type="match status" value="1"/>
</dbReference>
<accession>U7QBN9</accession>
<evidence type="ECO:0008006" key="3">
    <source>
        <dbReference type="Google" id="ProtNLM"/>
    </source>
</evidence>
<keyword evidence="2" id="KW-1185">Reference proteome</keyword>
<protein>
    <recommendedName>
        <fullName evidence="3">Metal-dependent phosphohydrolase</fullName>
    </recommendedName>
</protein>
<comment type="caution">
    <text evidence="1">The sequence shown here is derived from an EMBL/GenBank/DDBJ whole genome shotgun (WGS) entry which is preliminary data.</text>
</comment>